<accession>A0ABZ0IS92</accession>
<dbReference type="EMBL" id="CP136051">
    <property type="protein sequence ID" value="WOK06820.1"/>
    <property type="molecule type" value="Genomic_DNA"/>
</dbReference>
<gene>
    <name evidence="2" type="ORF">RT717_27515</name>
</gene>
<proteinExistence type="predicted"/>
<evidence type="ECO:0008006" key="4">
    <source>
        <dbReference type="Google" id="ProtNLM"/>
    </source>
</evidence>
<keyword evidence="3" id="KW-1185">Reference proteome</keyword>
<reference evidence="2 3" key="1">
    <citation type="journal article" date="2023" name="Microbiol. Resour. Announc.">
        <title>Complete Genome Sequence of Imperialibacter roseus strain P4T.</title>
        <authorList>
            <person name="Tizabi D.R."/>
            <person name="Bachvaroff T."/>
            <person name="Hill R.T."/>
        </authorList>
    </citation>
    <scope>NUCLEOTIDE SEQUENCE [LARGE SCALE GENOMIC DNA]</scope>
    <source>
        <strain evidence="2 3">P4T</strain>
    </source>
</reference>
<dbReference type="RefSeq" id="WP_317489521.1">
    <property type="nucleotide sequence ID" value="NZ_CP136051.1"/>
</dbReference>
<dbReference type="Gene3D" id="3.30.1150.10">
    <property type="match status" value="1"/>
</dbReference>
<protein>
    <recommendedName>
        <fullName evidence="4">TonB C-terminal domain-containing protein</fullName>
    </recommendedName>
</protein>
<evidence type="ECO:0000313" key="2">
    <source>
        <dbReference type="EMBL" id="WOK06820.1"/>
    </source>
</evidence>
<evidence type="ECO:0000256" key="1">
    <source>
        <dbReference type="SAM" id="MobiDB-lite"/>
    </source>
</evidence>
<dbReference type="Proteomes" id="UP001302349">
    <property type="component" value="Chromosome"/>
</dbReference>
<feature type="region of interest" description="Disordered" evidence="1">
    <location>
        <begin position="140"/>
        <end position="173"/>
    </location>
</feature>
<name>A0ABZ0IS92_9BACT</name>
<organism evidence="2 3">
    <name type="scientific">Imperialibacter roseus</name>
    <dbReference type="NCBI Taxonomy" id="1324217"/>
    <lineage>
        <taxon>Bacteria</taxon>
        <taxon>Pseudomonadati</taxon>
        <taxon>Bacteroidota</taxon>
        <taxon>Cytophagia</taxon>
        <taxon>Cytophagales</taxon>
        <taxon>Flammeovirgaceae</taxon>
        <taxon>Imperialibacter</taxon>
    </lineage>
</organism>
<feature type="compositionally biased region" description="Polar residues" evidence="1">
    <location>
        <begin position="158"/>
        <end position="170"/>
    </location>
</feature>
<sequence length="374" mass="40177">MSKPKNDIDPSKSQEEKDLLRYLNEEMSSKEKYTFERKAENDPFLYEAMEGLQDMDVKLLAKDLADMKKKLTKSESAPFYSFSNVWKIAAVVTLLLVAGFSAWRLTNSPIKEEVASSETVPTDSSLVADDLTPALPIANEQTDSLTEADEKDVISGGPVTQSQPATTDQTAEVAPQPVAANQLTEATEDEADNATTPIAIADDIAADELVTQREQAAGAGVALREAELEEVATESLAQEVSVPKLSEFNAITSLDVSSTEDKAKKEASPVAKSAARSASPTINTQLAAPVSGMDVFRKFVSDSQQKTADMVAGEVQLTFSLTSQGAPQNITVSKSLCESCDQEAIRLLQNSGPWKYNDGITGTPLSTITIQISN</sequence>
<evidence type="ECO:0000313" key="3">
    <source>
        <dbReference type="Proteomes" id="UP001302349"/>
    </source>
</evidence>